<evidence type="ECO:0000256" key="7">
    <source>
        <dbReference type="ARBA" id="ARBA00037948"/>
    </source>
</evidence>
<feature type="region of interest" description="Disordered" evidence="10">
    <location>
        <begin position="97"/>
        <end position="173"/>
    </location>
</feature>
<evidence type="ECO:0000256" key="8">
    <source>
        <dbReference type="PROSITE-ProRule" id="PRU00042"/>
    </source>
</evidence>
<feature type="domain" description="C2H2-type" evidence="11">
    <location>
        <begin position="266"/>
        <end position="294"/>
    </location>
</feature>
<feature type="binding site" evidence="9">
    <location>
        <position position="51"/>
    </location>
    <ligand>
        <name>Zn(2+)</name>
        <dbReference type="ChEBI" id="CHEBI:29105"/>
    </ligand>
</feature>
<feature type="domain" description="ZAD" evidence="12">
    <location>
        <begin position="5"/>
        <end position="75"/>
    </location>
</feature>
<name>A0AAR5PKG9_DENPD</name>
<evidence type="ECO:0000259" key="12">
    <source>
        <dbReference type="PROSITE" id="PS51915"/>
    </source>
</evidence>
<evidence type="ECO:0000313" key="13">
    <source>
        <dbReference type="EnsemblMetazoa" id="XP_019761271.1"/>
    </source>
</evidence>
<evidence type="ECO:0000256" key="2">
    <source>
        <dbReference type="ARBA" id="ARBA00022723"/>
    </source>
</evidence>
<feature type="domain" description="C2H2-type" evidence="11">
    <location>
        <begin position="295"/>
        <end position="323"/>
    </location>
</feature>
<evidence type="ECO:0000256" key="5">
    <source>
        <dbReference type="ARBA" id="ARBA00022833"/>
    </source>
</evidence>
<dbReference type="GO" id="GO:0005634">
    <property type="term" value="C:nucleus"/>
    <property type="evidence" value="ECO:0007669"/>
    <property type="project" value="UniProtKB-SubCell"/>
</dbReference>
<evidence type="ECO:0000256" key="1">
    <source>
        <dbReference type="ARBA" id="ARBA00004123"/>
    </source>
</evidence>
<feature type="binding site" evidence="9">
    <location>
        <position position="7"/>
    </location>
    <ligand>
        <name>Zn(2+)</name>
        <dbReference type="ChEBI" id="CHEBI:29105"/>
    </ligand>
</feature>
<feature type="binding site" evidence="9">
    <location>
        <position position="10"/>
    </location>
    <ligand>
        <name>Zn(2+)</name>
        <dbReference type="ChEBI" id="CHEBI:29105"/>
    </ligand>
</feature>
<keyword evidence="14" id="KW-1185">Reference proteome</keyword>
<accession>A0AAR5PKG9</accession>
<keyword evidence="2 9" id="KW-0479">Metal-binding</keyword>
<dbReference type="Pfam" id="PF00096">
    <property type="entry name" value="zf-C2H2"/>
    <property type="match status" value="3"/>
</dbReference>
<sequence>MSVYYRCRLCLGMSSKKIDIFKDDFPKMIEMLTGLKVDPCDDFPKVSCVYCAKNVKMAVKTRFKIVQSHKALLEEFLSKCRENKICKSETIKAENCVNNEEKPDASQPSLAQPERSQVPIMNSAGPEDSNSENSASSLSPAFSDSDWPAETKPTVPDSPGSPEESHRPTLKATKEVIFVKKRKKLAPNGQAEIVVRIKKKPKGREPPKRVTCDICKREVQSYWLQKHLETHEYNPVTCEFCGLVSKSPTALRHHVFYYHRSAADEYMCDQCGRSFRSKYRLNLHKKKEHGGTKDFECTTCGKKFFERMHLKRHVDKTHKNIRPYVCDFCGKSFKSKNHIKIHERIHSKETPYNCHMCGESFKMKLTLRTHLKGVHNVHEEQKVFCDICKRGFVSEVALKAHLNSRIHETEKCLYCSEMFTRDYMINHLRDEHGTTEAS</sequence>
<feature type="domain" description="C2H2-type" evidence="11">
    <location>
        <begin position="383"/>
        <end position="412"/>
    </location>
</feature>
<keyword evidence="4 8" id="KW-0863">Zinc-finger</keyword>
<dbReference type="InterPro" id="IPR050527">
    <property type="entry name" value="Snail/Krueppel_Znf"/>
</dbReference>
<keyword evidence="3" id="KW-0677">Repeat</keyword>
<dbReference type="GO" id="GO:0000978">
    <property type="term" value="F:RNA polymerase II cis-regulatory region sequence-specific DNA binding"/>
    <property type="evidence" value="ECO:0007669"/>
    <property type="project" value="TreeGrafter"/>
</dbReference>
<feature type="compositionally biased region" description="Low complexity" evidence="10">
    <location>
        <begin position="126"/>
        <end position="145"/>
    </location>
</feature>
<evidence type="ECO:0000313" key="14">
    <source>
        <dbReference type="Proteomes" id="UP000019118"/>
    </source>
</evidence>
<evidence type="ECO:0000256" key="9">
    <source>
        <dbReference type="PROSITE-ProRule" id="PRU01263"/>
    </source>
</evidence>
<dbReference type="FunFam" id="3.30.160.60:FF:001182">
    <property type="entry name" value="Zinc finger, C2H2 type"/>
    <property type="match status" value="1"/>
</dbReference>
<dbReference type="Pfam" id="PF07776">
    <property type="entry name" value="zf-AD"/>
    <property type="match status" value="1"/>
</dbReference>
<comment type="similarity">
    <text evidence="7">Belongs to the snail C2H2-type zinc-finger protein family.</text>
</comment>
<evidence type="ECO:0000259" key="11">
    <source>
        <dbReference type="PROSITE" id="PS50157"/>
    </source>
</evidence>
<feature type="binding site" evidence="9">
    <location>
        <position position="48"/>
    </location>
    <ligand>
        <name>Zn(2+)</name>
        <dbReference type="ChEBI" id="CHEBI:29105"/>
    </ligand>
</feature>
<reference evidence="13" key="2">
    <citation type="submission" date="2024-08" db="UniProtKB">
        <authorList>
            <consortium name="EnsemblMetazoa"/>
        </authorList>
    </citation>
    <scope>IDENTIFICATION</scope>
</reference>
<evidence type="ECO:0000256" key="4">
    <source>
        <dbReference type="ARBA" id="ARBA00022771"/>
    </source>
</evidence>
<dbReference type="GO" id="GO:0000981">
    <property type="term" value="F:DNA-binding transcription factor activity, RNA polymerase II-specific"/>
    <property type="evidence" value="ECO:0007669"/>
    <property type="project" value="TreeGrafter"/>
</dbReference>
<dbReference type="Proteomes" id="UP000019118">
    <property type="component" value="Unassembled WGS sequence"/>
</dbReference>
<dbReference type="Gene3D" id="3.30.160.60">
    <property type="entry name" value="Classic Zinc Finger"/>
    <property type="match status" value="6"/>
</dbReference>
<dbReference type="PROSITE" id="PS00028">
    <property type="entry name" value="ZINC_FINGER_C2H2_1"/>
    <property type="match status" value="5"/>
</dbReference>
<dbReference type="PANTHER" id="PTHR24388:SF53">
    <property type="entry name" value="CHORION TRANSCRIPTION FACTOR CF2-RELATED"/>
    <property type="match status" value="1"/>
</dbReference>
<feature type="compositionally biased region" description="Basic and acidic residues" evidence="10">
    <location>
        <begin position="163"/>
        <end position="173"/>
    </location>
</feature>
<reference evidence="14" key="1">
    <citation type="journal article" date="2013" name="Genome Biol.">
        <title>Draft genome of the mountain pine beetle, Dendroctonus ponderosae Hopkins, a major forest pest.</title>
        <authorList>
            <person name="Keeling C.I."/>
            <person name="Yuen M.M."/>
            <person name="Liao N.Y."/>
            <person name="Docking T.R."/>
            <person name="Chan S.K."/>
            <person name="Taylor G.A."/>
            <person name="Palmquist D.L."/>
            <person name="Jackman S.D."/>
            <person name="Nguyen A."/>
            <person name="Li M."/>
            <person name="Henderson H."/>
            <person name="Janes J.K."/>
            <person name="Zhao Y."/>
            <person name="Pandoh P."/>
            <person name="Moore R."/>
            <person name="Sperling F.A."/>
            <person name="Huber D.P."/>
            <person name="Birol I."/>
            <person name="Jones S.J."/>
            <person name="Bohlmann J."/>
        </authorList>
    </citation>
    <scope>NUCLEOTIDE SEQUENCE</scope>
</reference>
<evidence type="ECO:0000256" key="10">
    <source>
        <dbReference type="SAM" id="MobiDB-lite"/>
    </source>
</evidence>
<organism evidence="13 14">
    <name type="scientific">Dendroctonus ponderosae</name>
    <name type="common">Mountain pine beetle</name>
    <dbReference type="NCBI Taxonomy" id="77166"/>
    <lineage>
        <taxon>Eukaryota</taxon>
        <taxon>Metazoa</taxon>
        <taxon>Ecdysozoa</taxon>
        <taxon>Arthropoda</taxon>
        <taxon>Hexapoda</taxon>
        <taxon>Insecta</taxon>
        <taxon>Pterygota</taxon>
        <taxon>Neoptera</taxon>
        <taxon>Endopterygota</taxon>
        <taxon>Coleoptera</taxon>
        <taxon>Polyphaga</taxon>
        <taxon>Cucujiformia</taxon>
        <taxon>Curculionidae</taxon>
        <taxon>Scolytinae</taxon>
        <taxon>Dendroctonus</taxon>
    </lineage>
</organism>
<proteinExistence type="inferred from homology"/>
<dbReference type="GeneID" id="109538468"/>
<feature type="domain" description="C2H2-type" evidence="11">
    <location>
        <begin position="324"/>
        <end position="351"/>
    </location>
</feature>
<dbReference type="PANTHER" id="PTHR24388">
    <property type="entry name" value="ZINC FINGER PROTEIN"/>
    <property type="match status" value="1"/>
</dbReference>
<dbReference type="KEGG" id="dpa:109538468"/>
<dbReference type="InterPro" id="IPR013087">
    <property type="entry name" value="Znf_C2H2_type"/>
</dbReference>
<evidence type="ECO:0000256" key="6">
    <source>
        <dbReference type="ARBA" id="ARBA00023242"/>
    </source>
</evidence>
<evidence type="ECO:0000256" key="3">
    <source>
        <dbReference type="ARBA" id="ARBA00022737"/>
    </source>
</evidence>
<evidence type="ECO:0008006" key="15">
    <source>
        <dbReference type="Google" id="ProtNLM"/>
    </source>
</evidence>
<dbReference type="EnsemblMetazoa" id="XM_019905712.1">
    <property type="protein sequence ID" value="XP_019761271.1"/>
    <property type="gene ID" value="LOC109538468"/>
</dbReference>
<feature type="domain" description="C2H2-type" evidence="11">
    <location>
        <begin position="352"/>
        <end position="380"/>
    </location>
</feature>
<dbReference type="SUPFAM" id="SSF57667">
    <property type="entry name" value="beta-beta-alpha zinc fingers"/>
    <property type="match status" value="4"/>
</dbReference>
<dbReference type="InterPro" id="IPR012934">
    <property type="entry name" value="Znf_AD"/>
</dbReference>
<dbReference type="SMART" id="SM00355">
    <property type="entry name" value="ZnF_C2H2"/>
    <property type="match status" value="8"/>
</dbReference>
<comment type="subcellular location">
    <subcellularLocation>
        <location evidence="1">Nucleus</location>
    </subcellularLocation>
</comment>
<keyword evidence="5 9" id="KW-0862">Zinc</keyword>
<dbReference type="PROSITE" id="PS50157">
    <property type="entry name" value="ZINC_FINGER_C2H2_2"/>
    <property type="match status" value="5"/>
</dbReference>
<dbReference type="AlphaFoldDB" id="A0AAR5PKG9"/>
<keyword evidence="6" id="KW-0539">Nucleus</keyword>
<dbReference type="GO" id="GO:0008270">
    <property type="term" value="F:zinc ion binding"/>
    <property type="evidence" value="ECO:0007669"/>
    <property type="project" value="UniProtKB-UniRule"/>
</dbReference>
<dbReference type="Pfam" id="PF13894">
    <property type="entry name" value="zf-C2H2_4"/>
    <property type="match status" value="1"/>
</dbReference>
<protein>
    <recommendedName>
        <fullName evidence="15">Protein krueppel</fullName>
    </recommendedName>
</protein>
<dbReference type="Pfam" id="PF12874">
    <property type="entry name" value="zf-met"/>
    <property type="match status" value="1"/>
</dbReference>
<dbReference type="PROSITE" id="PS51915">
    <property type="entry name" value="ZAD"/>
    <property type="match status" value="1"/>
</dbReference>
<dbReference type="InterPro" id="IPR036236">
    <property type="entry name" value="Znf_C2H2_sf"/>
</dbReference>
<dbReference type="SUPFAM" id="SSF57716">
    <property type="entry name" value="Glucocorticoid receptor-like (DNA-binding domain)"/>
    <property type="match status" value="1"/>
</dbReference>